<dbReference type="OrthoDB" id="414418at2759"/>
<dbReference type="EMBL" id="BKCP01007515">
    <property type="protein sequence ID" value="GER46472.1"/>
    <property type="molecule type" value="Genomic_DNA"/>
</dbReference>
<sequence>MGSSDGDCPSQSHQQHVVVMRHGDRLDNFVPLWAASAPRPWDPPLVDDGKIRAFGTGERFRRQLGFPIHRVFVSPFLRCLQTAAEVVTALCAVANNSDDPNDVTSNGVVIDPSKVKVSIECGLSEMMNSVAIRDSVSPKDGIFTFSISDCEAVLPAGTIDKTTEMVYKELPRWQETVEGARARYLEVIKTLANKYPSENLLLVTHGEGVGSAVSGCLPDFMVCEADYCAYSVLRRSMALGENHSFTVLGSPKGLSGISLIRVPEEAAQSSV</sequence>
<dbReference type="InterPro" id="IPR013078">
    <property type="entry name" value="His_Pase_superF_clade-1"/>
</dbReference>
<dbReference type="CDD" id="cd07067">
    <property type="entry name" value="HP_PGM_like"/>
    <property type="match status" value="1"/>
</dbReference>
<dbReference type="PANTHER" id="PTHR16469:SF27">
    <property type="entry name" value="UBIQUITIN-ASSOCIATED AND SH3 DOMAIN-CONTAINING BA-RELATED"/>
    <property type="match status" value="1"/>
</dbReference>
<dbReference type="InterPro" id="IPR051710">
    <property type="entry name" value="Phosphatase_SH3-domain"/>
</dbReference>
<keyword evidence="2" id="KW-1185">Reference proteome</keyword>
<name>A0A5A7QNN4_STRAF</name>
<dbReference type="SUPFAM" id="SSF53254">
    <property type="entry name" value="Phosphoglycerate mutase-like"/>
    <property type="match status" value="1"/>
</dbReference>
<proteinExistence type="predicted"/>
<dbReference type="InterPro" id="IPR012398">
    <property type="entry name" value="PRIB5"/>
</dbReference>
<dbReference type="Gene3D" id="3.40.50.1240">
    <property type="entry name" value="Phosphoglycerate mutase-like"/>
    <property type="match status" value="1"/>
</dbReference>
<dbReference type="FunFam" id="3.40.50.1240:FF:000039">
    <property type="entry name" value="Phosphoglycerate mutase family protein"/>
    <property type="match status" value="1"/>
</dbReference>
<reference evidence="2" key="1">
    <citation type="journal article" date="2019" name="Curr. Biol.">
        <title>Genome Sequence of Striga asiatica Provides Insight into the Evolution of Plant Parasitism.</title>
        <authorList>
            <person name="Yoshida S."/>
            <person name="Kim S."/>
            <person name="Wafula E.K."/>
            <person name="Tanskanen J."/>
            <person name="Kim Y.M."/>
            <person name="Honaas L."/>
            <person name="Yang Z."/>
            <person name="Spallek T."/>
            <person name="Conn C.E."/>
            <person name="Ichihashi Y."/>
            <person name="Cheong K."/>
            <person name="Cui S."/>
            <person name="Der J.P."/>
            <person name="Gundlach H."/>
            <person name="Jiao Y."/>
            <person name="Hori C."/>
            <person name="Ishida J.K."/>
            <person name="Kasahara H."/>
            <person name="Kiba T."/>
            <person name="Kim M.S."/>
            <person name="Koo N."/>
            <person name="Laohavisit A."/>
            <person name="Lee Y.H."/>
            <person name="Lumba S."/>
            <person name="McCourt P."/>
            <person name="Mortimer J.C."/>
            <person name="Mutuku J.M."/>
            <person name="Nomura T."/>
            <person name="Sasaki-Sekimoto Y."/>
            <person name="Seto Y."/>
            <person name="Wang Y."/>
            <person name="Wakatake T."/>
            <person name="Sakakibara H."/>
            <person name="Demura T."/>
            <person name="Yamaguchi S."/>
            <person name="Yoneyama K."/>
            <person name="Manabe R.I."/>
            <person name="Nelson D.C."/>
            <person name="Schulman A.H."/>
            <person name="Timko M.P."/>
            <person name="dePamphilis C.W."/>
            <person name="Choi D."/>
            <person name="Shirasu K."/>
        </authorList>
    </citation>
    <scope>NUCLEOTIDE SEQUENCE [LARGE SCALE GENOMIC DNA]</scope>
    <source>
        <strain evidence="2">cv. UVA1</strain>
    </source>
</reference>
<protein>
    <submittedName>
        <fullName evidence="1">Phosphoglycerate mutase family protein</fullName>
    </submittedName>
</protein>
<gene>
    <name evidence="1" type="ORF">STAS_23515</name>
</gene>
<dbReference type="AlphaFoldDB" id="A0A5A7QNN4"/>
<evidence type="ECO:0000313" key="2">
    <source>
        <dbReference type="Proteomes" id="UP000325081"/>
    </source>
</evidence>
<dbReference type="Proteomes" id="UP000325081">
    <property type="component" value="Unassembled WGS sequence"/>
</dbReference>
<dbReference type="InterPro" id="IPR029033">
    <property type="entry name" value="His_PPase_superfam"/>
</dbReference>
<dbReference type="PIRSF" id="PIRSF015897">
    <property type="entry name" value="PRIB5"/>
    <property type="match status" value="1"/>
</dbReference>
<evidence type="ECO:0000313" key="1">
    <source>
        <dbReference type="EMBL" id="GER46472.1"/>
    </source>
</evidence>
<accession>A0A5A7QNN4</accession>
<comment type="caution">
    <text evidence="1">The sequence shown here is derived from an EMBL/GenBank/DDBJ whole genome shotgun (WGS) entry which is preliminary data.</text>
</comment>
<organism evidence="1 2">
    <name type="scientific">Striga asiatica</name>
    <name type="common">Asiatic witchweed</name>
    <name type="synonym">Buchnera asiatica</name>
    <dbReference type="NCBI Taxonomy" id="4170"/>
    <lineage>
        <taxon>Eukaryota</taxon>
        <taxon>Viridiplantae</taxon>
        <taxon>Streptophyta</taxon>
        <taxon>Embryophyta</taxon>
        <taxon>Tracheophyta</taxon>
        <taxon>Spermatophyta</taxon>
        <taxon>Magnoliopsida</taxon>
        <taxon>eudicotyledons</taxon>
        <taxon>Gunneridae</taxon>
        <taxon>Pentapetalae</taxon>
        <taxon>asterids</taxon>
        <taxon>lamiids</taxon>
        <taxon>Lamiales</taxon>
        <taxon>Orobanchaceae</taxon>
        <taxon>Buchnereae</taxon>
        <taxon>Striga</taxon>
    </lineage>
</organism>
<dbReference type="PANTHER" id="PTHR16469">
    <property type="entry name" value="UBIQUITIN-ASSOCIATED AND SH3 DOMAIN-CONTAINING BA-RELATED"/>
    <property type="match status" value="1"/>
</dbReference>